<dbReference type="Pfam" id="PF04879">
    <property type="entry name" value="Molybdop_Fe4S4"/>
    <property type="match status" value="1"/>
</dbReference>
<dbReference type="PROSITE" id="PS51669">
    <property type="entry name" value="4FE4S_MOW_BIS_MGD"/>
    <property type="match status" value="1"/>
</dbReference>
<keyword evidence="9" id="KW-0411">Iron-sulfur</keyword>
<dbReference type="InterPro" id="IPR009010">
    <property type="entry name" value="Asp_de-COase-like_dom_sf"/>
</dbReference>
<evidence type="ECO:0000256" key="3">
    <source>
        <dbReference type="ARBA" id="ARBA00022485"/>
    </source>
</evidence>
<dbReference type="Proteomes" id="UP000253857">
    <property type="component" value="Unassembled WGS sequence"/>
</dbReference>
<dbReference type="AlphaFoldDB" id="A0A369N3A0"/>
<feature type="domain" description="4Fe-4S Mo/W bis-MGD-type" evidence="11">
    <location>
        <begin position="204"/>
        <end position="260"/>
    </location>
</feature>
<evidence type="ECO:0000256" key="9">
    <source>
        <dbReference type="ARBA" id="ARBA00023014"/>
    </source>
</evidence>
<evidence type="ECO:0000256" key="10">
    <source>
        <dbReference type="SAM" id="MobiDB-lite"/>
    </source>
</evidence>
<gene>
    <name evidence="12" type="ORF">C1871_09960</name>
</gene>
<feature type="region of interest" description="Disordered" evidence="10">
    <location>
        <begin position="1"/>
        <end position="155"/>
    </location>
</feature>
<feature type="compositionally biased region" description="Polar residues" evidence="10">
    <location>
        <begin position="119"/>
        <end position="132"/>
    </location>
</feature>
<dbReference type="Gene3D" id="3.40.228.10">
    <property type="entry name" value="Dimethylsulfoxide Reductase, domain 2"/>
    <property type="match status" value="2"/>
</dbReference>
<dbReference type="SMART" id="SM00926">
    <property type="entry name" value="Molybdop_Fe4S4"/>
    <property type="match status" value="1"/>
</dbReference>
<dbReference type="PANTHER" id="PTHR43742:SF9">
    <property type="entry name" value="TETRATHIONATE REDUCTASE SUBUNIT A"/>
    <property type="match status" value="1"/>
</dbReference>
<reference evidence="12 13" key="1">
    <citation type="journal article" date="2018" name="Elife">
        <title>Discovery and characterization of a prevalent human gut bacterial enzyme sufficient for the inactivation of a family of plant toxins.</title>
        <authorList>
            <person name="Koppel N."/>
            <person name="Bisanz J.E."/>
            <person name="Pandelia M.E."/>
            <person name="Turnbaugh P.J."/>
            <person name="Balskus E.P."/>
        </authorList>
    </citation>
    <scope>NUCLEOTIDE SEQUENCE [LARGE SCALE GENOMIC DNA]</scope>
    <source>
        <strain evidence="12 13">FAA1-1-60AUCSF</strain>
    </source>
</reference>
<dbReference type="InterPro" id="IPR006963">
    <property type="entry name" value="Mopterin_OxRdtase_4Fe-4S_dom"/>
</dbReference>
<evidence type="ECO:0000256" key="2">
    <source>
        <dbReference type="ARBA" id="ARBA00010312"/>
    </source>
</evidence>
<dbReference type="Pfam" id="PF01568">
    <property type="entry name" value="Molydop_binding"/>
    <property type="match status" value="1"/>
</dbReference>
<feature type="compositionally biased region" description="Polar residues" evidence="10">
    <location>
        <begin position="32"/>
        <end position="48"/>
    </location>
</feature>
<organism evidence="12 13">
    <name type="scientific">Eggerthella lenta</name>
    <name type="common">Eubacterium lentum</name>
    <dbReference type="NCBI Taxonomy" id="84112"/>
    <lineage>
        <taxon>Bacteria</taxon>
        <taxon>Bacillati</taxon>
        <taxon>Actinomycetota</taxon>
        <taxon>Coriobacteriia</taxon>
        <taxon>Eggerthellales</taxon>
        <taxon>Eggerthellaceae</taxon>
        <taxon>Eggerthella</taxon>
    </lineage>
</organism>
<protein>
    <recommendedName>
        <fullName evidence="11">4Fe-4S Mo/W bis-MGD-type domain-containing protein</fullName>
    </recommendedName>
</protein>
<dbReference type="PROSITE" id="PS00932">
    <property type="entry name" value="MOLYBDOPTERIN_PROK_3"/>
    <property type="match status" value="1"/>
</dbReference>
<evidence type="ECO:0000256" key="7">
    <source>
        <dbReference type="ARBA" id="ARBA00023002"/>
    </source>
</evidence>
<comment type="similarity">
    <text evidence="2">Belongs to the prokaryotic molybdopterin-containing oxidoreductase family.</text>
</comment>
<dbReference type="Gene3D" id="2.40.40.20">
    <property type="match status" value="1"/>
</dbReference>
<keyword evidence="3" id="KW-0004">4Fe-4S</keyword>
<dbReference type="GO" id="GO:0016491">
    <property type="term" value="F:oxidoreductase activity"/>
    <property type="evidence" value="ECO:0007669"/>
    <property type="project" value="UniProtKB-KW"/>
</dbReference>
<evidence type="ECO:0000256" key="8">
    <source>
        <dbReference type="ARBA" id="ARBA00023004"/>
    </source>
</evidence>
<evidence type="ECO:0000256" key="6">
    <source>
        <dbReference type="ARBA" id="ARBA00022729"/>
    </source>
</evidence>
<feature type="compositionally biased region" description="Low complexity" evidence="10">
    <location>
        <begin position="58"/>
        <end position="70"/>
    </location>
</feature>
<keyword evidence="8" id="KW-0408">Iron</keyword>
<evidence type="ECO:0000256" key="4">
    <source>
        <dbReference type="ARBA" id="ARBA00022505"/>
    </source>
</evidence>
<proteinExistence type="inferred from homology"/>
<feature type="region of interest" description="Disordered" evidence="10">
    <location>
        <begin position="1066"/>
        <end position="1086"/>
    </location>
</feature>
<evidence type="ECO:0000256" key="5">
    <source>
        <dbReference type="ARBA" id="ARBA00022723"/>
    </source>
</evidence>
<evidence type="ECO:0000313" key="13">
    <source>
        <dbReference type="Proteomes" id="UP000253857"/>
    </source>
</evidence>
<dbReference type="SUPFAM" id="SSF50692">
    <property type="entry name" value="ADC-like"/>
    <property type="match status" value="1"/>
</dbReference>
<evidence type="ECO:0000256" key="1">
    <source>
        <dbReference type="ARBA" id="ARBA00001942"/>
    </source>
</evidence>
<keyword evidence="6" id="KW-0732">Signal</keyword>
<dbReference type="Gene3D" id="3.40.50.740">
    <property type="match status" value="2"/>
</dbReference>
<accession>A0A369N3A0</accession>
<dbReference type="EMBL" id="PPTY01000017">
    <property type="protein sequence ID" value="RDB84337.1"/>
    <property type="molecule type" value="Genomic_DNA"/>
</dbReference>
<dbReference type="PANTHER" id="PTHR43742">
    <property type="entry name" value="TRIMETHYLAMINE-N-OXIDE REDUCTASE"/>
    <property type="match status" value="1"/>
</dbReference>
<dbReference type="SUPFAM" id="SSF53706">
    <property type="entry name" value="Formate dehydrogenase/DMSO reductase, domains 1-3"/>
    <property type="match status" value="1"/>
</dbReference>
<sequence>MRTRKRASPSPTPAARSSTPTRPRPRCARSSKASPRTATCSPPSSTHAAPTKARRAPSSRTSSTRSRSSSPIPPPSAPACTRSTSSTRSKPRAASRGTGPGTPPTRARRSAPHSPSPFRASTPSGGAETSSGPAKGDARRLRIAPRSATNTDEKGRNVLATTDISRRSFVKLGAFAAAAAAMSGSVGSNLVQVEPAIAAESGETQKVRTICRACLNNCGMIAHVRDGKVVKLEGDPDDPMNKGAACAKGLAGIQALYNPNRIKYPMKRRGERGSNDWERISWEQAINEIADVMWEYYQKEGPKSLVCSTGGGGNPQFFSPARFLSVWGGGNFFEPGCAQCYLPRNHMEFCLNGTADTSLADGPVTEVYLPGILPDDKCTPTKTYVMWGVGPSYHGIGSTGRVVTDLRNNGMKTVVIDPRLTPDAARADVWLAIRPGTDVALMLAWMNYIIEHELWDQDFCREWTNLPFLVHEDSGLTYRASELDLGDEDEYVVWDKKANAAVAMPYPFDPSLDPEMFGTYTLPNGEQARTAFQVMKDHVAEWTLEKAAEICWLDAGEIEEAIKIYVEGCPNAGISLGVATDQARNSAQAAQGDAILDILMGCIRQPGSIVQDRPCYVEPCNYVVQPFGLHHPDHPLRMPEEEANARLGYTEHKGLGHWLASHIPTVLKAIETEEPYRPRIWIERSGNKLAMIGNATRFYEAMMTTELNVHMYMHWTTTSVCLADYVLPTAEWLETAYAQDRLNTYAIRRPCTQLYECVDECMHWSWLAAALAERGHQRAIDSFNPDIAGKFYGTYWRTYEEYKDYVGYFVGSFYYDRDDWDWETFDAQAPSEYQTIEEYAEKSYNSHLFPDEENPELPAGFHTTSKRCEPYFDGNILLGNTGTIDGTGSMEPATDVYPQSDNYHPLPYYLEPFESPLTDTEYPYVLTQGRIPFFHHGTLRNTPYTREMYPYPETWINPETAREIGIENGDWLWLESRRGKTQGRARITKSVAPKVIYQERFWNPELLDSDDPNRAWQVMNINLLTQNNDECPFNDVYGTYTLRGITIKITKADGAPEGVWTEPEDFTPWLPEPSENTGGGNAVYGA</sequence>
<dbReference type="InterPro" id="IPR006656">
    <property type="entry name" value="Mopterin_OxRdtase"/>
</dbReference>
<dbReference type="Gene3D" id="2.20.25.90">
    <property type="entry name" value="ADC-like domains"/>
    <property type="match status" value="1"/>
</dbReference>
<evidence type="ECO:0000313" key="12">
    <source>
        <dbReference type="EMBL" id="RDB84337.1"/>
    </source>
</evidence>
<keyword evidence="7" id="KW-0560">Oxidoreductase</keyword>
<keyword evidence="4" id="KW-0500">Molybdenum</keyword>
<keyword evidence="5" id="KW-0479">Metal-binding</keyword>
<comment type="caution">
    <text evidence="12">The sequence shown here is derived from an EMBL/GenBank/DDBJ whole genome shotgun (WGS) entry which is preliminary data.</text>
</comment>
<name>A0A369N3A0_EGGLN</name>
<dbReference type="InterPro" id="IPR006657">
    <property type="entry name" value="MoPterin_dinucl-bd_dom"/>
</dbReference>
<dbReference type="GO" id="GO:0046872">
    <property type="term" value="F:metal ion binding"/>
    <property type="evidence" value="ECO:0007669"/>
    <property type="project" value="UniProtKB-KW"/>
</dbReference>
<dbReference type="GO" id="GO:0051539">
    <property type="term" value="F:4 iron, 4 sulfur cluster binding"/>
    <property type="evidence" value="ECO:0007669"/>
    <property type="project" value="UniProtKB-KW"/>
</dbReference>
<dbReference type="InterPro" id="IPR050612">
    <property type="entry name" value="Prok_Mopterin_Oxidored"/>
</dbReference>
<feature type="compositionally biased region" description="Low complexity" evidence="10">
    <location>
        <begin position="78"/>
        <end position="96"/>
    </location>
</feature>
<dbReference type="InterPro" id="IPR006655">
    <property type="entry name" value="Mopterin_OxRdtase_prok_CS"/>
</dbReference>
<comment type="cofactor">
    <cofactor evidence="1">
        <name>Mo-bis(molybdopterin guanine dinucleotide)</name>
        <dbReference type="ChEBI" id="CHEBI:60539"/>
    </cofactor>
</comment>
<evidence type="ECO:0000259" key="11">
    <source>
        <dbReference type="PROSITE" id="PS51669"/>
    </source>
</evidence>
<dbReference type="GO" id="GO:0043546">
    <property type="term" value="F:molybdopterin cofactor binding"/>
    <property type="evidence" value="ECO:0007669"/>
    <property type="project" value="InterPro"/>
</dbReference>
<dbReference type="Pfam" id="PF00384">
    <property type="entry name" value="Molybdopterin"/>
    <property type="match status" value="1"/>
</dbReference>
<feature type="compositionally biased region" description="Gly residues" evidence="10">
    <location>
        <begin position="1077"/>
        <end position="1086"/>
    </location>
</feature>